<keyword evidence="2" id="KW-1185">Reference proteome</keyword>
<proteinExistence type="predicted"/>
<organism evidence="1 2">
    <name type="scientific">Durusdinium trenchii</name>
    <dbReference type="NCBI Taxonomy" id="1381693"/>
    <lineage>
        <taxon>Eukaryota</taxon>
        <taxon>Sar</taxon>
        <taxon>Alveolata</taxon>
        <taxon>Dinophyceae</taxon>
        <taxon>Suessiales</taxon>
        <taxon>Symbiodiniaceae</taxon>
        <taxon>Durusdinium</taxon>
    </lineage>
</organism>
<sequence>MGEGVAHQDEPVVKVEEYFPLGPLSTTSQSFLRLHGAGEELFVMRCQGDAKLMRKARWNEYFQAQEVWGVKLWSSSKRFKLSELRSLTGHGKAFVPLEQSPRVTRVDISLEAFGSGWTSAVRLKSGEEEDLLYLDKNADVGVSWRKAGPFERFPEAPRNGYGFDVDVSLQDVWDAAVTTHAFHETQEVSNCQHFVRESLEELSCRGHLQAEGPMTLRNQSVADGLHYLGYLDEQRKALSSSPVQLQRLWASVMSWNCKLSMARWGSSWAECFYLKPVCWCDIENYTCATCCEVKSDFLFS</sequence>
<comment type="caution">
    <text evidence="1">The sequence shown here is derived from an EMBL/GenBank/DDBJ whole genome shotgun (WGS) entry which is preliminary data.</text>
</comment>
<dbReference type="Proteomes" id="UP001642484">
    <property type="component" value="Unassembled WGS sequence"/>
</dbReference>
<evidence type="ECO:0000313" key="2">
    <source>
        <dbReference type="Proteomes" id="UP001642484"/>
    </source>
</evidence>
<name>A0ABP0IKP4_9DINO</name>
<reference evidence="1 2" key="1">
    <citation type="submission" date="2024-02" db="EMBL/GenBank/DDBJ databases">
        <authorList>
            <person name="Chen Y."/>
            <person name="Shah S."/>
            <person name="Dougan E. K."/>
            <person name="Thang M."/>
            <person name="Chan C."/>
        </authorList>
    </citation>
    <scope>NUCLEOTIDE SEQUENCE [LARGE SCALE GENOMIC DNA]</scope>
</reference>
<evidence type="ECO:0000313" key="1">
    <source>
        <dbReference type="EMBL" id="CAK9002602.1"/>
    </source>
</evidence>
<gene>
    <name evidence="1" type="ORF">CCMP2556_LOCUS6926</name>
</gene>
<accession>A0ABP0IKP4</accession>
<dbReference type="EMBL" id="CAXAMN010003047">
    <property type="protein sequence ID" value="CAK9002602.1"/>
    <property type="molecule type" value="Genomic_DNA"/>
</dbReference>
<protein>
    <submittedName>
        <fullName evidence="1">Uncharacterized protein</fullName>
    </submittedName>
</protein>